<dbReference type="Proteomes" id="UP000694941">
    <property type="component" value="Unplaced"/>
</dbReference>
<keyword evidence="4" id="KW-1185">Reference proteome</keyword>
<protein>
    <submittedName>
        <fullName evidence="5">Protein piccolo-like</fullName>
    </submittedName>
</protein>
<comment type="subcellular location">
    <subcellularLocation>
        <location evidence="2">Synapse</location>
    </subcellularLocation>
</comment>
<name>A0ABM1THQ7_LIMPO</name>
<evidence type="ECO:0000256" key="2">
    <source>
        <dbReference type="ARBA" id="ARBA00034103"/>
    </source>
</evidence>
<dbReference type="PANTHER" id="PTHR12157">
    <property type="entry name" value="REGULATING SYNAPTIC MEMBRANE EXOCYTOSIS PROTEIN"/>
    <property type="match status" value="1"/>
</dbReference>
<sequence length="275" mass="31528">MKEHDVNNKIYTTAPPLHVDDIVLCSETPVKPQILYSSRPKIRERARSASFRIHRPSSSERDVEEQKNLGNLVKEKLSRTLSLRWDKDQRSVGLGTNLASAQSSPDFTPENEVPEMAIGANGIRRGPGQVFSRKIKLSDDTLGDIKLGFLITKGQLEVQVICARELSLNPSGQPPDTYVKTYLKQGERQMQKRKTRVVRHSSEPQYRQTLKYNALDTQGRRLLVMVWERQKGFEHNQPIGAVEIQLDRLDFSRLMFCWYPLYPILHVDVESNEST</sequence>
<gene>
    <name evidence="5" type="primary">LOC111088771</name>
</gene>
<dbReference type="GeneID" id="111088771"/>
<evidence type="ECO:0000313" key="4">
    <source>
        <dbReference type="Proteomes" id="UP000694941"/>
    </source>
</evidence>
<dbReference type="PROSITE" id="PS50004">
    <property type="entry name" value="C2"/>
    <property type="match status" value="1"/>
</dbReference>
<evidence type="ECO:0000313" key="5">
    <source>
        <dbReference type="RefSeq" id="XP_022255413.1"/>
    </source>
</evidence>
<dbReference type="InterPro" id="IPR039032">
    <property type="entry name" value="Rim-like"/>
</dbReference>
<dbReference type="SUPFAM" id="SSF49562">
    <property type="entry name" value="C2 domain (Calcium/lipid-binding domain, CaLB)"/>
    <property type="match status" value="1"/>
</dbReference>
<dbReference type="InterPro" id="IPR035892">
    <property type="entry name" value="C2_domain_sf"/>
</dbReference>
<reference evidence="5" key="1">
    <citation type="submission" date="2025-08" db="UniProtKB">
        <authorList>
            <consortium name="RefSeq"/>
        </authorList>
    </citation>
    <scope>IDENTIFICATION</scope>
    <source>
        <tissue evidence="5">Muscle</tissue>
    </source>
</reference>
<keyword evidence="1" id="KW-0770">Synapse</keyword>
<dbReference type="Gene3D" id="2.60.40.150">
    <property type="entry name" value="C2 domain"/>
    <property type="match status" value="1"/>
</dbReference>
<dbReference type="InterPro" id="IPR000008">
    <property type="entry name" value="C2_dom"/>
</dbReference>
<accession>A0ABM1THQ7</accession>
<dbReference type="PANTHER" id="PTHR12157:SF24">
    <property type="entry name" value="FIFE, ISOFORM D"/>
    <property type="match status" value="1"/>
</dbReference>
<proteinExistence type="predicted"/>
<evidence type="ECO:0000259" key="3">
    <source>
        <dbReference type="PROSITE" id="PS50004"/>
    </source>
</evidence>
<evidence type="ECO:0000256" key="1">
    <source>
        <dbReference type="ARBA" id="ARBA00023018"/>
    </source>
</evidence>
<dbReference type="RefSeq" id="XP_022255413.1">
    <property type="nucleotide sequence ID" value="XM_022399705.1"/>
</dbReference>
<dbReference type="Pfam" id="PF00168">
    <property type="entry name" value="C2"/>
    <property type="match status" value="1"/>
</dbReference>
<dbReference type="SMART" id="SM00239">
    <property type="entry name" value="C2"/>
    <property type="match status" value="1"/>
</dbReference>
<feature type="domain" description="C2" evidence="3">
    <location>
        <begin position="141"/>
        <end position="259"/>
    </location>
</feature>
<organism evidence="4 5">
    <name type="scientific">Limulus polyphemus</name>
    <name type="common">Atlantic horseshoe crab</name>
    <dbReference type="NCBI Taxonomy" id="6850"/>
    <lineage>
        <taxon>Eukaryota</taxon>
        <taxon>Metazoa</taxon>
        <taxon>Ecdysozoa</taxon>
        <taxon>Arthropoda</taxon>
        <taxon>Chelicerata</taxon>
        <taxon>Merostomata</taxon>
        <taxon>Xiphosura</taxon>
        <taxon>Limulidae</taxon>
        <taxon>Limulus</taxon>
    </lineage>
</organism>